<sequence length="215" mass="23431">MCPKPALIRSITQLGFTLVELVVGIVVMAVAFTILTTLLVTQSRESIDPLHQMRAAELGQSILNEIVSRSYDQYSDHNGGLYRCGEIWWQGDANVSGSSWFDQANQGWVAWDADPNAQIVLCSTSLGPETGEVRGGGENTFNDVDDYITPYVNAVSFGDALGQPLNGVYQNFQLKIDVVRDPSFGGGADTAKRIDLTILTPSGNEQLFSAYRGNY</sequence>
<dbReference type="Proteomes" id="UP001201273">
    <property type="component" value="Unassembled WGS sequence"/>
</dbReference>
<feature type="transmembrane region" description="Helical" evidence="1">
    <location>
        <begin position="21"/>
        <end position="40"/>
    </location>
</feature>
<dbReference type="EMBL" id="JAIMJA010000015">
    <property type="protein sequence ID" value="MCE2596042.1"/>
    <property type="molecule type" value="Genomic_DNA"/>
</dbReference>
<organism evidence="2 3">
    <name type="scientific">Motilimonas cestriensis</name>
    <dbReference type="NCBI Taxonomy" id="2742685"/>
    <lineage>
        <taxon>Bacteria</taxon>
        <taxon>Pseudomonadati</taxon>
        <taxon>Pseudomonadota</taxon>
        <taxon>Gammaproteobacteria</taxon>
        <taxon>Alteromonadales</taxon>
        <taxon>Alteromonadales genera incertae sedis</taxon>
        <taxon>Motilimonas</taxon>
    </lineage>
</organism>
<dbReference type="NCBIfam" id="TIGR02532">
    <property type="entry name" value="IV_pilin_GFxxxE"/>
    <property type="match status" value="1"/>
</dbReference>
<evidence type="ECO:0000256" key="1">
    <source>
        <dbReference type="SAM" id="Phobius"/>
    </source>
</evidence>
<keyword evidence="1" id="KW-0812">Transmembrane</keyword>
<gene>
    <name evidence="2" type="ORF">K6Y31_14610</name>
</gene>
<accession>A0ABS8WCJ0</accession>
<protein>
    <submittedName>
        <fullName evidence="2">Type II secretion system GspH family protein</fullName>
    </submittedName>
</protein>
<evidence type="ECO:0000313" key="2">
    <source>
        <dbReference type="EMBL" id="MCE2596042.1"/>
    </source>
</evidence>
<keyword evidence="1" id="KW-1133">Transmembrane helix</keyword>
<comment type="caution">
    <text evidence="2">The sequence shown here is derived from an EMBL/GenBank/DDBJ whole genome shotgun (WGS) entry which is preliminary data.</text>
</comment>
<evidence type="ECO:0000313" key="3">
    <source>
        <dbReference type="Proteomes" id="UP001201273"/>
    </source>
</evidence>
<keyword evidence="1" id="KW-0472">Membrane</keyword>
<reference evidence="2 3" key="1">
    <citation type="journal article" date="2022" name="Environ. Microbiol. Rep.">
        <title>Eco-phylogenetic analyses reveal divergent evolution of vitamin B12 metabolism in the marine bacterial family 'Psychromonadaceae'.</title>
        <authorList>
            <person name="Jin X."/>
            <person name="Yang Y."/>
            <person name="Cao H."/>
            <person name="Gao B."/>
            <person name="Zhao Z."/>
        </authorList>
    </citation>
    <scope>NUCLEOTIDE SEQUENCE [LARGE SCALE GENOMIC DNA]</scope>
    <source>
        <strain evidence="2 3">MKS20</strain>
    </source>
</reference>
<keyword evidence="3" id="KW-1185">Reference proteome</keyword>
<proteinExistence type="predicted"/>
<name>A0ABS8WCJ0_9GAMM</name>
<dbReference type="RefSeq" id="WP_233053703.1">
    <property type="nucleotide sequence ID" value="NZ_JAIMJA010000015.1"/>
</dbReference>
<dbReference type="InterPro" id="IPR012902">
    <property type="entry name" value="N_methyl_site"/>
</dbReference>